<dbReference type="GO" id="GO:0009253">
    <property type="term" value="P:peptidoglycan catabolic process"/>
    <property type="evidence" value="ECO:0007669"/>
    <property type="project" value="InterPro"/>
</dbReference>
<dbReference type="SUPFAM" id="SSF53187">
    <property type="entry name" value="Zn-dependent exopeptidases"/>
    <property type="match status" value="1"/>
</dbReference>
<evidence type="ECO:0000313" key="3">
    <source>
        <dbReference type="EMBL" id="ATO43753.1"/>
    </source>
</evidence>
<dbReference type="PIRSF" id="PIRSF037846">
    <property type="entry name" value="Autolysin_YrvJ_prd"/>
    <property type="match status" value="1"/>
</dbReference>
<dbReference type="InterPro" id="IPR017293">
    <property type="entry name" value="N-acetylmuramoyl-L-ala_amidase"/>
</dbReference>
<dbReference type="KEGG" id="lcy:LC20004_07445"/>
<reference evidence="3 4" key="1">
    <citation type="submission" date="2016-10" db="EMBL/GenBank/DDBJ databases">
        <title>The whole genome sequencing and assembly of L. cotyniformis subsp. torquens DSM 20004 strain.</title>
        <authorList>
            <person name="Park M.-K."/>
            <person name="Lee Y.-J."/>
            <person name="Yi H."/>
            <person name="Bahn Y.-S."/>
            <person name="Kim J.F."/>
            <person name="Lee D.-W."/>
        </authorList>
    </citation>
    <scope>NUCLEOTIDE SEQUENCE [LARGE SCALE GENOMIC DNA]</scope>
    <source>
        <strain evidence="3 4">DSM 20004</strain>
    </source>
</reference>
<dbReference type="PANTHER" id="PTHR30404">
    <property type="entry name" value="N-ACETYLMURAMOYL-L-ALANINE AMIDASE"/>
    <property type="match status" value="1"/>
</dbReference>
<dbReference type="PANTHER" id="PTHR30404:SF7">
    <property type="entry name" value="CELL WALL AMIDASE LYTH-RELATED"/>
    <property type="match status" value="1"/>
</dbReference>
<dbReference type="CDD" id="cd00174">
    <property type="entry name" value="SH3"/>
    <property type="match status" value="1"/>
</dbReference>
<dbReference type="GO" id="GO:0071555">
    <property type="term" value="P:cell wall organization"/>
    <property type="evidence" value="ECO:0007669"/>
    <property type="project" value="UniProtKB-KW"/>
</dbReference>
<dbReference type="InterPro" id="IPR050695">
    <property type="entry name" value="N-acetylmuramoyl_amidase_3"/>
</dbReference>
<dbReference type="Pfam" id="PF01520">
    <property type="entry name" value="Amidase_3"/>
    <property type="match status" value="1"/>
</dbReference>
<dbReference type="InterPro" id="IPR002508">
    <property type="entry name" value="MurNAc-LAA_cat"/>
</dbReference>
<evidence type="ECO:0000256" key="2">
    <source>
        <dbReference type="ARBA" id="ARBA00023316"/>
    </source>
</evidence>
<dbReference type="GO" id="GO:0030288">
    <property type="term" value="C:outer membrane-bounded periplasmic space"/>
    <property type="evidence" value="ECO:0007669"/>
    <property type="project" value="TreeGrafter"/>
</dbReference>
<dbReference type="Gene3D" id="2.30.30.40">
    <property type="entry name" value="SH3 Domains"/>
    <property type="match status" value="3"/>
</dbReference>
<dbReference type="GeneID" id="65917051"/>
<dbReference type="PROSITE" id="PS00430">
    <property type="entry name" value="TONB_DEPENDENT_REC_1"/>
    <property type="match status" value="1"/>
</dbReference>
<evidence type="ECO:0000313" key="4">
    <source>
        <dbReference type="Proteomes" id="UP000223559"/>
    </source>
</evidence>
<dbReference type="Pfam" id="PF08239">
    <property type="entry name" value="SH3_3"/>
    <property type="match status" value="3"/>
</dbReference>
<sequence>MFRPTKKLIGLVLLLSLIFAGSSLARPTVTHARQETITVTANTVNVRMGPGLAYDTMAQLKKGDKITVITQKNSWYQVRLSSDKIGWVASWLLKNTEISSATNTEGTINTANVLAKENPADDSDTLGTLQQNATVTVVYEKTGWSQILFKKTVAWVKSAYITEKKTSDNTTENIQPTVDSSIKSLTLHDDNVKLRSSPSIGGHIKATLSKKSQLTYLATAGDWYKVQTKDGKTGYVANWTATPSTSNKPVTTNANDLAEATIVLDAGHGGNDSGALSQKKTYEKTFTLQIVKKVAAKLRQGGAHVVLTRKSDKYVGLSPRPALAKKVHADAFISIHLDSSPENNQASGTTTYYYGKSKDKPLANALNKQLDHLPLDNRGVEFGNFLVLRDNKQPAVLLELGYINDSNDYKHIHSSSYQTEIANDIYKGLTRYFK</sequence>
<dbReference type="EMBL" id="CP017697">
    <property type="protein sequence ID" value="ATO43753.1"/>
    <property type="molecule type" value="Genomic_DNA"/>
</dbReference>
<gene>
    <name evidence="3" type="ORF">LC20004_07445</name>
</gene>
<keyword evidence="2" id="KW-0961">Cell wall biogenesis/degradation</keyword>
<accession>A0A2D1KNS4</accession>
<name>A0A2D1KNS4_9LACO</name>
<dbReference type="AlphaFoldDB" id="A0A2D1KNS4"/>
<protein>
    <submittedName>
        <fullName evidence="3">N-acetylmuramoyl-L-alanine amidase</fullName>
    </submittedName>
</protein>
<dbReference type="CDD" id="cd02696">
    <property type="entry name" value="MurNAc-LAA"/>
    <property type="match status" value="1"/>
</dbReference>
<dbReference type="InterPro" id="IPR010916">
    <property type="entry name" value="TonB_box_CS"/>
</dbReference>
<dbReference type="GO" id="GO:0008745">
    <property type="term" value="F:N-acetylmuramoyl-L-alanine amidase activity"/>
    <property type="evidence" value="ECO:0007669"/>
    <property type="project" value="InterPro"/>
</dbReference>
<dbReference type="Proteomes" id="UP000223559">
    <property type="component" value="Chromosome"/>
</dbReference>
<proteinExistence type="predicted"/>
<evidence type="ECO:0000256" key="1">
    <source>
        <dbReference type="ARBA" id="ARBA00022801"/>
    </source>
</evidence>
<dbReference type="SMART" id="SM00287">
    <property type="entry name" value="SH3b"/>
    <property type="match status" value="3"/>
</dbReference>
<organism evidence="3 4">
    <name type="scientific">Loigolactobacillus coryniformis subsp. torquens DSM 20004 = KCTC 3535</name>
    <dbReference type="NCBI Taxonomy" id="1423822"/>
    <lineage>
        <taxon>Bacteria</taxon>
        <taxon>Bacillati</taxon>
        <taxon>Bacillota</taxon>
        <taxon>Bacilli</taxon>
        <taxon>Lactobacillales</taxon>
        <taxon>Lactobacillaceae</taxon>
        <taxon>Loigolactobacillus</taxon>
    </lineage>
</organism>
<keyword evidence="1" id="KW-0378">Hydrolase</keyword>
<dbReference type="SMART" id="SM00646">
    <property type="entry name" value="Ami_3"/>
    <property type="match status" value="1"/>
</dbReference>
<keyword evidence="4" id="KW-1185">Reference proteome</keyword>
<dbReference type="InterPro" id="IPR003646">
    <property type="entry name" value="SH3-like_bac-type"/>
</dbReference>
<dbReference type="PROSITE" id="PS51781">
    <property type="entry name" value="SH3B"/>
    <property type="match status" value="2"/>
</dbReference>
<dbReference type="RefSeq" id="WP_010010018.1">
    <property type="nucleotide sequence ID" value="NZ_AZDC01000071.1"/>
</dbReference>
<dbReference type="Gene3D" id="3.40.630.40">
    <property type="entry name" value="Zn-dependent exopeptidases"/>
    <property type="match status" value="1"/>
</dbReference>